<gene>
    <name evidence="1" type="ORF">CWO92_12440</name>
</gene>
<evidence type="ECO:0000313" key="1">
    <source>
        <dbReference type="EMBL" id="PKR84831.1"/>
    </source>
</evidence>
<name>A0A2N3LJN1_9BACI</name>
<evidence type="ECO:0000313" key="2">
    <source>
        <dbReference type="Proteomes" id="UP000233440"/>
    </source>
</evidence>
<sequence length="331" mass="37692">MKELSFAQHFTLIALNAQESTRLTNSKKVSLRCMAAAVILELYLDNGFSQVGDVLTCERGILENPSISLYQKAVLNIFFSKNETISGTLPQYLTRVVKMSKKQLKIVEDAFVANLKEENALEEIHALLSSDLEFVTAGIEMKEYRSNSESFTRVTESIRAEILEEGPVTDEAILMLWLLRESGSIYDLFSKEELKHVAERIYKLYNDSSLGKTVFPISIHNTVEYAVKNFLKMKKEIMTTPSGSGVAFVFPIIERSQSIFIDTEAYFANKEDRLNDVKDRLERNGHHIKVIREGDIPLIKIDNMLYEAVPHAKVYKFPVHGVRLLKYPLSL</sequence>
<dbReference type="AlphaFoldDB" id="A0A2N3LJN1"/>
<keyword evidence="2" id="KW-1185">Reference proteome</keyword>
<proteinExistence type="predicted"/>
<organism evidence="1 2">
    <name type="scientific">Heyndrickxia camelliae</name>
    <dbReference type="NCBI Taxonomy" id="1707093"/>
    <lineage>
        <taxon>Bacteria</taxon>
        <taxon>Bacillati</taxon>
        <taxon>Bacillota</taxon>
        <taxon>Bacilli</taxon>
        <taxon>Bacillales</taxon>
        <taxon>Bacillaceae</taxon>
        <taxon>Heyndrickxia</taxon>
    </lineage>
</organism>
<dbReference type="EMBL" id="PIQO01000008">
    <property type="protein sequence ID" value="PKR84831.1"/>
    <property type="molecule type" value="Genomic_DNA"/>
</dbReference>
<reference evidence="1 2" key="1">
    <citation type="submission" date="2017-11" db="EMBL/GenBank/DDBJ databases">
        <title>Bacillus camelliae sp. nov., isolated from pu'er tea.</title>
        <authorList>
            <person name="Niu L."/>
        </authorList>
    </citation>
    <scope>NUCLEOTIDE SEQUENCE [LARGE SCALE GENOMIC DNA]</scope>
    <source>
        <strain evidence="1 2">7578-1</strain>
    </source>
</reference>
<dbReference type="Proteomes" id="UP000233440">
    <property type="component" value="Unassembled WGS sequence"/>
</dbReference>
<protein>
    <submittedName>
        <fullName evidence="1">Uncharacterized protein</fullName>
    </submittedName>
</protein>
<accession>A0A2N3LJN1</accession>
<dbReference type="RefSeq" id="WP_101354536.1">
    <property type="nucleotide sequence ID" value="NZ_PIQO01000008.1"/>
</dbReference>
<comment type="caution">
    <text evidence="1">The sequence shown here is derived from an EMBL/GenBank/DDBJ whole genome shotgun (WGS) entry which is preliminary data.</text>
</comment>
<dbReference type="OrthoDB" id="2553962at2"/>